<evidence type="ECO:0000313" key="4">
    <source>
        <dbReference type="Proteomes" id="UP000887572"/>
    </source>
</evidence>
<dbReference type="InterPro" id="IPR009003">
    <property type="entry name" value="Peptidase_S1_PA"/>
</dbReference>
<organism evidence="4 5">
    <name type="scientific">Globodera rostochiensis</name>
    <name type="common">Golden nematode worm</name>
    <name type="synonym">Heterodera rostochiensis</name>
    <dbReference type="NCBI Taxonomy" id="31243"/>
    <lineage>
        <taxon>Eukaryota</taxon>
        <taxon>Metazoa</taxon>
        <taxon>Ecdysozoa</taxon>
        <taxon>Nematoda</taxon>
        <taxon>Chromadorea</taxon>
        <taxon>Rhabditida</taxon>
        <taxon>Tylenchina</taxon>
        <taxon>Tylenchomorpha</taxon>
        <taxon>Tylenchoidea</taxon>
        <taxon>Heteroderidae</taxon>
        <taxon>Heteroderinae</taxon>
        <taxon>Globodera</taxon>
    </lineage>
</organism>
<dbReference type="SUPFAM" id="SSF50494">
    <property type="entry name" value="Trypsin-like serine proteases"/>
    <property type="match status" value="1"/>
</dbReference>
<dbReference type="GO" id="GO:0006508">
    <property type="term" value="P:proteolysis"/>
    <property type="evidence" value="ECO:0007669"/>
    <property type="project" value="InterPro"/>
</dbReference>
<dbReference type="InterPro" id="IPR043504">
    <property type="entry name" value="Peptidase_S1_PA_chymotrypsin"/>
</dbReference>
<evidence type="ECO:0000256" key="1">
    <source>
        <dbReference type="ARBA" id="ARBA00023157"/>
    </source>
</evidence>
<feature type="domain" description="Peptidase S1" evidence="3">
    <location>
        <begin position="61"/>
        <end position="339"/>
    </location>
</feature>
<proteinExistence type="inferred from homology"/>
<evidence type="ECO:0000256" key="2">
    <source>
        <dbReference type="ARBA" id="ARBA00024195"/>
    </source>
</evidence>
<keyword evidence="4" id="KW-1185">Reference proteome</keyword>
<keyword evidence="1" id="KW-1015">Disulfide bond</keyword>
<accession>A0A914HFQ6</accession>
<dbReference type="GO" id="GO:0004252">
    <property type="term" value="F:serine-type endopeptidase activity"/>
    <property type="evidence" value="ECO:0007669"/>
    <property type="project" value="InterPro"/>
</dbReference>
<dbReference type="WBParaSite" id="Gr19_v10_g1695.t1">
    <property type="protein sequence ID" value="Gr19_v10_g1695.t1"/>
    <property type="gene ID" value="Gr19_v10_g1695"/>
</dbReference>
<name>A0A914HFQ6_GLORO</name>
<dbReference type="InterPro" id="IPR001254">
    <property type="entry name" value="Trypsin_dom"/>
</dbReference>
<protein>
    <submittedName>
        <fullName evidence="5">Peptidase S1 domain-containing protein</fullName>
    </submittedName>
</protein>
<dbReference type="InterPro" id="IPR051487">
    <property type="entry name" value="Ser/Thr_Proteases_Immune/Dev"/>
</dbReference>
<dbReference type="PANTHER" id="PTHR24256">
    <property type="entry name" value="TRYPTASE-RELATED"/>
    <property type="match status" value="1"/>
</dbReference>
<dbReference type="AlphaFoldDB" id="A0A914HFQ6"/>
<comment type="similarity">
    <text evidence="2">Belongs to the peptidase S1 family. CLIP subfamily.</text>
</comment>
<evidence type="ECO:0000259" key="3">
    <source>
        <dbReference type="PROSITE" id="PS50240"/>
    </source>
</evidence>
<dbReference type="SMART" id="SM00020">
    <property type="entry name" value="Tryp_SPc"/>
    <property type="match status" value="1"/>
</dbReference>
<sequence>MNTLINLRAGRSYGISLVRFQLLIATLIQYSQCNANTPTINLKEPMLDKEYSKFGDPTFGLDGGVIEIKSEPKNQTNDYYPWAVFVKALKHCQDPHDFIWNQCNGVLISYRHVLVAAHCMIWNMTKVSECVGIAESDLLTGNKFVQSDELIIRYGTNDMNSGSGISASKISVPELYVDSTEFEPRRFDIAIIRLKYRIDRKIHDVTPICLTTEFNAWGDQITTHTFGWQIKDFFPKFSFRDNLLKVVQQQIPSSDYCDRIFTQYGFDSDPQLFLCTRASTHHKMRFEGSMQFEKNGHFYLAGMPTLQLLKDENEMRDAKFADVHTKMSSYCGFISAATRSEVNCLVGEYNGSSLLAECGRRT</sequence>
<dbReference type="Gene3D" id="2.40.10.10">
    <property type="entry name" value="Trypsin-like serine proteases"/>
    <property type="match status" value="1"/>
</dbReference>
<dbReference type="PROSITE" id="PS50240">
    <property type="entry name" value="TRYPSIN_DOM"/>
    <property type="match status" value="1"/>
</dbReference>
<dbReference type="Pfam" id="PF00089">
    <property type="entry name" value="Trypsin"/>
    <property type="match status" value="1"/>
</dbReference>
<reference evidence="5" key="1">
    <citation type="submission" date="2022-11" db="UniProtKB">
        <authorList>
            <consortium name="WormBaseParasite"/>
        </authorList>
    </citation>
    <scope>IDENTIFICATION</scope>
</reference>
<evidence type="ECO:0000313" key="5">
    <source>
        <dbReference type="WBParaSite" id="Gr19_v10_g1695.t1"/>
    </source>
</evidence>
<dbReference type="Proteomes" id="UP000887572">
    <property type="component" value="Unplaced"/>
</dbReference>